<dbReference type="STRING" id="1802271.A3C11_01910"/>
<gene>
    <name evidence="1" type="ORF">A3C11_01910</name>
</gene>
<sequence>MHVPESVKMLLGLGGDVGAAILGGHLGARWSEMKDDAKEAAMEALKRALILDREEVAKDLERYNCSKILALLVEMNQHGSRVRVGTKRYWEHWTILMLQSVEPQDREWYYPLLDAELGKSREEFFARLGILHNDGWLQWLKENSFALGDILERAGVNQASWDQLKRDFAPIAHDLDNWTIQQRATLQRRARRQHGWLAFFKCILD</sequence>
<dbReference type="EMBL" id="MHQJ01000041">
    <property type="protein sequence ID" value="OHA00637.1"/>
    <property type="molecule type" value="Genomic_DNA"/>
</dbReference>
<dbReference type="AlphaFoldDB" id="A0A1G2KMG0"/>
<protein>
    <submittedName>
        <fullName evidence="1">Uncharacterized protein</fullName>
    </submittedName>
</protein>
<organism evidence="1 2">
    <name type="scientific">Candidatus Sungbacteria bacterium RIFCSPHIGHO2_02_FULL_49_12</name>
    <dbReference type="NCBI Taxonomy" id="1802271"/>
    <lineage>
        <taxon>Bacteria</taxon>
        <taxon>Candidatus Sungiibacteriota</taxon>
    </lineage>
</organism>
<reference evidence="1 2" key="1">
    <citation type="journal article" date="2016" name="Nat. Commun.">
        <title>Thousands of microbial genomes shed light on interconnected biogeochemical processes in an aquifer system.</title>
        <authorList>
            <person name="Anantharaman K."/>
            <person name="Brown C.T."/>
            <person name="Hug L.A."/>
            <person name="Sharon I."/>
            <person name="Castelle C.J."/>
            <person name="Probst A.J."/>
            <person name="Thomas B.C."/>
            <person name="Singh A."/>
            <person name="Wilkins M.J."/>
            <person name="Karaoz U."/>
            <person name="Brodie E.L."/>
            <person name="Williams K.H."/>
            <person name="Hubbard S.S."/>
            <person name="Banfield J.F."/>
        </authorList>
    </citation>
    <scope>NUCLEOTIDE SEQUENCE [LARGE SCALE GENOMIC DNA]</scope>
</reference>
<comment type="caution">
    <text evidence="1">The sequence shown here is derived from an EMBL/GenBank/DDBJ whole genome shotgun (WGS) entry which is preliminary data.</text>
</comment>
<evidence type="ECO:0000313" key="2">
    <source>
        <dbReference type="Proteomes" id="UP000177362"/>
    </source>
</evidence>
<evidence type="ECO:0000313" key="1">
    <source>
        <dbReference type="EMBL" id="OHA00637.1"/>
    </source>
</evidence>
<dbReference type="Proteomes" id="UP000177362">
    <property type="component" value="Unassembled WGS sequence"/>
</dbReference>
<proteinExistence type="predicted"/>
<name>A0A1G2KMG0_9BACT</name>
<accession>A0A1G2KMG0</accession>